<dbReference type="InterPro" id="IPR010260">
    <property type="entry name" value="AlpA"/>
</dbReference>
<accession>A0ABS0YN35</accession>
<reference evidence="1 2" key="1">
    <citation type="submission" date="2020-12" db="EMBL/GenBank/DDBJ databases">
        <title>Geomonas sp. Red259, isolated from paddy soil.</title>
        <authorList>
            <person name="Xu Z."/>
            <person name="Zhang Z."/>
            <person name="Masuda Y."/>
            <person name="Itoh H."/>
            <person name="Senoo K."/>
        </authorList>
    </citation>
    <scope>NUCLEOTIDE SEQUENCE [LARGE SCALE GENOMIC DNA]</scope>
    <source>
        <strain evidence="1 2">Red259</strain>
    </source>
</reference>
<name>A0ABS0YN35_9BACT</name>
<protein>
    <submittedName>
        <fullName evidence="1">AlpA family phage regulatory protein</fullName>
    </submittedName>
</protein>
<comment type="caution">
    <text evidence="1">The sequence shown here is derived from an EMBL/GenBank/DDBJ whole genome shotgun (WGS) entry which is preliminary data.</text>
</comment>
<sequence>MKTQVTDRLVRTKELKEITGMSTATIWRREREGNFPRRRKITSGMTAYLLSEVMDWMNNLKKADNKDKA</sequence>
<dbReference type="InterPro" id="IPR009061">
    <property type="entry name" value="DNA-bd_dom_put_sf"/>
</dbReference>
<evidence type="ECO:0000313" key="1">
    <source>
        <dbReference type="EMBL" id="MBJ6799326.1"/>
    </source>
</evidence>
<dbReference type="Pfam" id="PF05930">
    <property type="entry name" value="Phage_AlpA"/>
    <property type="match status" value="1"/>
</dbReference>
<proteinExistence type="predicted"/>
<dbReference type="SUPFAM" id="SSF46955">
    <property type="entry name" value="Putative DNA-binding domain"/>
    <property type="match status" value="1"/>
</dbReference>
<dbReference type="Gene3D" id="1.10.238.160">
    <property type="match status" value="1"/>
</dbReference>
<dbReference type="EMBL" id="JAEMHK010000002">
    <property type="protein sequence ID" value="MBJ6799326.1"/>
    <property type="molecule type" value="Genomic_DNA"/>
</dbReference>
<keyword evidence="2" id="KW-1185">Reference proteome</keyword>
<dbReference type="Proteomes" id="UP000641025">
    <property type="component" value="Unassembled WGS sequence"/>
</dbReference>
<organism evidence="1 2">
    <name type="scientific">Geomonas propionica</name>
    <dbReference type="NCBI Taxonomy" id="2798582"/>
    <lineage>
        <taxon>Bacteria</taxon>
        <taxon>Pseudomonadati</taxon>
        <taxon>Thermodesulfobacteriota</taxon>
        <taxon>Desulfuromonadia</taxon>
        <taxon>Geobacterales</taxon>
        <taxon>Geobacteraceae</taxon>
        <taxon>Geomonas</taxon>
    </lineage>
</organism>
<evidence type="ECO:0000313" key="2">
    <source>
        <dbReference type="Proteomes" id="UP000641025"/>
    </source>
</evidence>
<gene>
    <name evidence="1" type="ORF">JFN90_04145</name>
</gene>
<dbReference type="RefSeq" id="WP_199393835.1">
    <property type="nucleotide sequence ID" value="NZ_JAEMHK010000002.1"/>
</dbReference>